<evidence type="ECO:0000256" key="1">
    <source>
        <dbReference type="ARBA" id="ARBA00006817"/>
    </source>
</evidence>
<evidence type="ECO:0000259" key="2">
    <source>
        <dbReference type="Pfam" id="PF08327"/>
    </source>
</evidence>
<evidence type="ECO:0000313" key="4">
    <source>
        <dbReference type="Proteomes" id="UP000254134"/>
    </source>
</evidence>
<dbReference type="SUPFAM" id="SSF55961">
    <property type="entry name" value="Bet v1-like"/>
    <property type="match status" value="1"/>
</dbReference>
<comment type="caution">
    <text evidence="3">The sequence shown here is derived from an EMBL/GenBank/DDBJ whole genome shotgun (WGS) entry which is preliminary data.</text>
</comment>
<dbReference type="InterPro" id="IPR013538">
    <property type="entry name" value="ASHA1/2-like_C"/>
</dbReference>
<protein>
    <recommendedName>
        <fullName evidence="2">Activator of Hsp90 ATPase homologue 1/2-like C-terminal domain-containing protein</fullName>
    </recommendedName>
</protein>
<comment type="similarity">
    <text evidence="1">Belongs to the AHA1 family.</text>
</comment>
<reference evidence="3 4" key="1">
    <citation type="submission" date="2018-07" db="EMBL/GenBank/DDBJ databases">
        <title>High-quality-draft genome sequence of Gaiella occulta.</title>
        <authorList>
            <person name="Severino R."/>
            <person name="Froufe H.J.C."/>
            <person name="Rainey F.A."/>
            <person name="Barroso C."/>
            <person name="Albuquerque L."/>
            <person name="Lobo-Da-Cunha A."/>
            <person name="Da Costa M.S."/>
            <person name="Egas C."/>
        </authorList>
    </citation>
    <scope>NUCLEOTIDE SEQUENCE [LARGE SCALE GENOMIC DNA]</scope>
    <source>
        <strain evidence="3 4">F2-233</strain>
    </source>
</reference>
<dbReference type="RefSeq" id="WP_114796844.1">
    <property type="nucleotide sequence ID" value="NZ_QQZY01000006.1"/>
</dbReference>
<reference evidence="4" key="2">
    <citation type="journal article" date="2019" name="MicrobiologyOpen">
        <title>High-quality draft genome sequence of Gaiella occulta isolated from a 150 meter deep mineral water borehole and comparison with the genome sequences of other deep-branching lineages of the phylum Actinobacteria.</title>
        <authorList>
            <person name="Severino R."/>
            <person name="Froufe H.J.C."/>
            <person name="Barroso C."/>
            <person name="Albuquerque L."/>
            <person name="Lobo-da-Cunha A."/>
            <person name="da Costa M.S."/>
            <person name="Egas C."/>
        </authorList>
    </citation>
    <scope>NUCLEOTIDE SEQUENCE [LARGE SCALE GENOMIC DNA]</scope>
    <source>
        <strain evidence="4">F2-233</strain>
    </source>
</reference>
<gene>
    <name evidence="3" type="ORF">Gocc_2434</name>
</gene>
<keyword evidence="4" id="KW-1185">Reference proteome</keyword>
<dbReference type="EMBL" id="QQZY01000006">
    <property type="protein sequence ID" value="RDI73870.1"/>
    <property type="molecule type" value="Genomic_DNA"/>
</dbReference>
<dbReference type="InterPro" id="IPR023393">
    <property type="entry name" value="START-like_dom_sf"/>
</dbReference>
<dbReference type="Gene3D" id="3.30.530.20">
    <property type="match status" value="1"/>
</dbReference>
<dbReference type="AlphaFoldDB" id="A0A7M2YVX7"/>
<sequence length="157" mass="16658">MESAPEATAVVREITIAARPETVWEFLVDPRKAERWMGIRAAFDPRPGGAYEVEVLPGHTASGTFVEVDPPRRLVYSWGWEPGGDGAPASVPPGSSTVEIELVPDGAGTRLRLTHGDLPSAEAATSHAHGWDHYLGRLVAAASGGDPGRDPWLDGVS</sequence>
<dbReference type="Pfam" id="PF08327">
    <property type="entry name" value="AHSA1"/>
    <property type="match status" value="1"/>
</dbReference>
<organism evidence="3 4">
    <name type="scientific">Gaiella occulta</name>
    <dbReference type="NCBI Taxonomy" id="1002870"/>
    <lineage>
        <taxon>Bacteria</taxon>
        <taxon>Bacillati</taxon>
        <taxon>Actinomycetota</taxon>
        <taxon>Thermoleophilia</taxon>
        <taxon>Gaiellales</taxon>
        <taxon>Gaiellaceae</taxon>
        <taxon>Gaiella</taxon>
    </lineage>
</organism>
<proteinExistence type="inferred from homology"/>
<dbReference type="OrthoDB" id="9815653at2"/>
<accession>A0A7M2YVX7</accession>
<dbReference type="Proteomes" id="UP000254134">
    <property type="component" value="Unassembled WGS sequence"/>
</dbReference>
<evidence type="ECO:0000313" key="3">
    <source>
        <dbReference type="EMBL" id="RDI73870.1"/>
    </source>
</evidence>
<dbReference type="CDD" id="cd07814">
    <property type="entry name" value="SRPBCC_CalC_Aha1-like"/>
    <property type="match status" value="1"/>
</dbReference>
<name>A0A7M2YVX7_9ACTN</name>
<feature type="domain" description="Activator of Hsp90 ATPase homologue 1/2-like C-terminal" evidence="2">
    <location>
        <begin position="18"/>
        <end position="141"/>
    </location>
</feature>